<dbReference type="AlphaFoldDB" id="A0A5J4TE83"/>
<sequence>MLDVIKRLLSCEKESILANATELLQRFIYPFIVEYEEGKPNPLLKDMENDGSISKLIEIFKDDQYRNKDINSQLAYSIGRLFKAVPLPTEFGLIIVKYLKDLTVGKDQFFQLNSLDALMFLAECE</sequence>
<gene>
    <name evidence="1" type="ORF">EZS28_048380</name>
</gene>
<protein>
    <submittedName>
        <fullName evidence="1">Uncharacterized protein</fullName>
    </submittedName>
</protein>
<evidence type="ECO:0000313" key="2">
    <source>
        <dbReference type="Proteomes" id="UP000324800"/>
    </source>
</evidence>
<organism evidence="1 2">
    <name type="scientific">Streblomastix strix</name>
    <dbReference type="NCBI Taxonomy" id="222440"/>
    <lineage>
        <taxon>Eukaryota</taxon>
        <taxon>Metamonada</taxon>
        <taxon>Preaxostyla</taxon>
        <taxon>Oxymonadida</taxon>
        <taxon>Streblomastigidae</taxon>
        <taxon>Streblomastix</taxon>
    </lineage>
</organism>
<dbReference type="Proteomes" id="UP000324800">
    <property type="component" value="Unassembled WGS sequence"/>
</dbReference>
<proteinExistence type="predicted"/>
<name>A0A5J4TE83_9EUKA</name>
<accession>A0A5J4TE83</accession>
<evidence type="ECO:0000313" key="1">
    <source>
        <dbReference type="EMBL" id="KAA6356093.1"/>
    </source>
</evidence>
<dbReference type="EMBL" id="SNRW01033549">
    <property type="protein sequence ID" value="KAA6356093.1"/>
    <property type="molecule type" value="Genomic_DNA"/>
</dbReference>
<feature type="non-terminal residue" evidence="1">
    <location>
        <position position="125"/>
    </location>
</feature>
<reference evidence="1 2" key="1">
    <citation type="submission" date="2019-03" db="EMBL/GenBank/DDBJ databases">
        <title>Single cell metagenomics reveals metabolic interactions within the superorganism composed of flagellate Streblomastix strix and complex community of Bacteroidetes bacteria on its surface.</title>
        <authorList>
            <person name="Treitli S.C."/>
            <person name="Kolisko M."/>
            <person name="Husnik F."/>
            <person name="Keeling P."/>
            <person name="Hampl V."/>
        </authorList>
    </citation>
    <scope>NUCLEOTIDE SEQUENCE [LARGE SCALE GENOMIC DNA]</scope>
    <source>
        <strain evidence="1">ST1C</strain>
    </source>
</reference>
<comment type="caution">
    <text evidence="1">The sequence shown here is derived from an EMBL/GenBank/DDBJ whole genome shotgun (WGS) entry which is preliminary data.</text>
</comment>